<organism evidence="1 2">
    <name type="scientific">Haemonchus contortus</name>
    <name type="common">Barber pole worm</name>
    <dbReference type="NCBI Taxonomy" id="6289"/>
    <lineage>
        <taxon>Eukaryota</taxon>
        <taxon>Metazoa</taxon>
        <taxon>Ecdysozoa</taxon>
        <taxon>Nematoda</taxon>
        <taxon>Chromadorea</taxon>
        <taxon>Rhabditida</taxon>
        <taxon>Rhabditina</taxon>
        <taxon>Rhabditomorpha</taxon>
        <taxon>Strongyloidea</taxon>
        <taxon>Trichostrongylidae</taxon>
        <taxon>Haemonchus</taxon>
    </lineage>
</organism>
<dbReference type="OMA" id="YHIFNGE"/>
<proteinExistence type="predicted"/>
<dbReference type="AlphaFoldDB" id="A0A7I4Z687"/>
<evidence type="ECO:0000313" key="2">
    <source>
        <dbReference type="WBParaSite" id="HCON_00179620-00001"/>
    </source>
</evidence>
<keyword evidence="1" id="KW-1185">Reference proteome</keyword>
<dbReference type="WBParaSite" id="HCON_00179620-00001">
    <property type="protein sequence ID" value="HCON_00179620-00001"/>
    <property type="gene ID" value="HCON_00179620"/>
</dbReference>
<name>A0A7I4Z687_HAECO</name>
<protein>
    <submittedName>
        <fullName evidence="2">Clr5 domain-containing protein</fullName>
    </submittedName>
</protein>
<dbReference type="OrthoDB" id="407509at2759"/>
<reference evidence="2" key="1">
    <citation type="submission" date="2020-12" db="UniProtKB">
        <authorList>
            <consortium name="WormBaseParasite"/>
        </authorList>
    </citation>
    <scope>IDENTIFICATION</scope>
    <source>
        <strain evidence="2">MHco3</strain>
    </source>
</reference>
<sequence>MRHQRRRRRKCPHRSVRKLDHPNQKFAFKKKWFNRSSNNLPQIRTSIKLRRSELETSYIDLVRFYIEDQRLSSRPSSVSSVISTPSLAPEDRLRVPDRTYWTLESADVQFHDKIYHIFNGEFCLSDIAVLLKIHTGSEYRLLRARFCFSVRGKRRMKFLERIPRDPSVRTTSLPSRVNGRIPEYNRLIKQVIQMTGTLLATRNRPVE</sequence>
<accession>A0A7I4Z687</accession>
<dbReference type="Proteomes" id="UP000025227">
    <property type="component" value="Unplaced"/>
</dbReference>
<evidence type="ECO:0000313" key="1">
    <source>
        <dbReference type="Proteomes" id="UP000025227"/>
    </source>
</evidence>